<dbReference type="EMBL" id="VIGW01000004">
    <property type="protein sequence ID" value="TWS19526.1"/>
    <property type="molecule type" value="Genomic_DNA"/>
</dbReference>
<evidence type="ECO:0000259" key="1">
    <source>
        <dbReference type="Pfam" id="PF11716"/>
    </source>
</evidence>
<protein>
    <submittedName>
        <fullName evidence="2">Maleylpyruvate isomerase family mycothiol-dependent enzyme</fullName>
    </submittedName>
</protein>
<keyword evidence="3" id="KW-1185">Reference proteome</keyword>
<dbReference type="Proteomes" id="UP000317291">
    <property type="component" value="Unassembled WGS sequence"/>
</dbReference>
<keyword evidence="2" id="KW-0413">Isomerase</keyword>
<dbReference type="InterPro" id="IPR034660">
    <property type="entry name" value="DinB/YfiT-like"/>
</dbReference>
<proteinExistence type="predicted"/>
<dbReference type="InterPro" id="IPR017517">
    <property type="entry name" value="Maleyloyr_isom"/>
</dbReference>
<dbReference type="Pfam" id="PF11716">
    <property type="entry name" value="MDMPI_N"/>
    <property type="match status" value="1"/>
</dbReference>
<dbReference type="OrthoDB" id="5178565at2"/>
<keyword evidence="2" id="KW-0670">Pyruvate</keyword>
<comment type="caution">
    <text evidence="2">The sequence shown here is derived from an EMBL/GenBank/DDBJ whole genome shotgun (WGS) entry which is preliminary data.</text>
</comment>
<dbReference type="GO" id="GO:0016853">
    <property type="term" value="F:isomerase activity"/>
    <property type="evidence" value="ECO:0007669"/>
    <property type="project" value="UniProtKB-KW"/>
</dbReference>
<dbReference type="GO" id="GO:0046872">
    <property type="term" value="F:metal ion binding"/>
    <property type="evidence" value="ECO:0007669"/>
    <property type="project" value="InterPro"/>
</dbReference>
<feature type="domain" description="Mycothiol-dependent maleylpyruvate isomerase metal-binding" evidence="1">
    <location>
        <begin position="15"/>
        <end position="95"/>
    </location>
</feature>
<dbReference type="InterPro" id="IPR024344">
    <property type="entry name" value="MDMPI_metal-binding"/>
</dbReference>
<dbReference type="Gene3D" id="1.20.120.450">
    <property type="entry name" value="dinb family like domain"/>
    <property type="match status" value="1"/>
</dbReference>
<dbReference type="AlphaFoldDB" id="A0A5C5R9T1"/>
<dbReference type="NCBIfam" id="TIGR03083">
    <property type="entry name" value="maleylpyruvate isomerase family mycothiol-dependent enzyme"/>
    <property type="match status" value="1"/>
</dbReference>
<accession>A0A5C5R9T1</accession>
<name>A0A5C5R9T1_9ACTN</name>
<evidence type="ECO:0000313" key="2">
    <source>
        <dbReference type="EMBL" id="TWS19526.1"/>
    </source>
</evidence>
<dbReference type="RefSeq" id="WP_146560849.1">
    <property type="nucleotide sequence ID" value="NZ_VIGW01000004.1"/>
</dbReference>
<gene>
    <name evidence="2" type="ORF">FK529_10075</name>
</gene>
<sequence length="203" mass="21138">MTTRTDTDLYDATVAERARMAELLDALTPDQWAADSLCAGWRVREVVAHLNMTDTQTQEDFVAALTAAGGDVNLAVDRTARGDVARFSDAELLATQKARVASRWTPGPGATQGALAHEVIHGLDITIPLGLPGPAPEVLAATVAGATAEGLAFFGVDLTGLRLIAEDSDLVLGDGPRAVLLPTLTIVLIATGRHPVPARDAVG</sequence>
<organism evidence="2 3">
    <name type="scientific">Tsukamurella asaccharolytica</name>
    <dbReference type="NCBI Taxonomy" id="2592067"/>
    <lineage>
        <taxon>Bacteria</taxon>
        <taxon>Bacillati</taxon>
        <taxon>Actinomycetota</taxon>
        <taxon>Actinomycetes</taxon>
        <taxon>Mycobacteriales</taxon>
        <taxon>Tsukamurellaceae</taxon>
        <taxon>Tsukamurella</taxon>
    </lineage>
</organism>
<dbReference type="SUPFAM" id="SSF109854">
    <property type="entry name" value="DinB/YfiT-like putative metalloenzymes"/>
    <property type="match status" value="1"/>
</dbReference>
<evidence type="ECO:0000313" key="3">
    <source>
        <dbReference type="Proteomes" id="UP000317291"/>
    </source>
</evidence>
<reference evidence="2 3" key="1">
    <citation type="submission" date="2019-06" db="EMBL/GenBank/DDBJ databases">
        <title>Tsukamurella conjunctivitidis sp. nov., Tsukamurella assacharolytica sp. nov. and Tsukamurella sputae sp. nov. isolated from patients with conjunctivitis, bacteraemia (lymphoma) and respiratory infection (sputum) in Hong Kong.</title>
        <authorList>
            <person name="Teng J.L.L."/>
            <person name="Lee H.H."/>
            <person name="Fong J.Y.H."/>
            <person name="Fok K.M.N."/>
            <person name="Lau S.K.P."/>
            <person name="Woo P.C.Y."/>
        </authorList>
    </citation>
    <scope>NUCLEOTIDE SEQUENCE [LARGE SCALE GENOMIC DNA]</scope>
    <source>
        <strain evidence="2 3">HKU71</strain>
    </source>
</reference>